<dbReference type="VEuPathDB" id="FungiDB:CC1G_00745"/>
<feature type="region of interest" description="Disordered" evidence="1">
    <location>
        <begin position="275"/>
        <end position="395"/>
    </location>
</feature>
<organism evidence="3 4">
    <name type="scientific">Coprinopsis cinerea (strain Okayama-7 / 130 / ATCC MYA-4618 / FGSC 9003)</name>
    <name type="common">Inky cap fungus</name>
    <name type="synonym">Hormographiella aspergillata</name>
    <dbReference type="NCBI Taxonomy" id="240176"/>
    <lineage>
        <taxon>Eukaryota</taxon>
        <taxon>Fungi</taxon>
        <taxon>Dikarya</taxon>
        <taxon>Basidiomycota</taxon>
        <taxon>Agaricomycotina</taxon>
        <taxon>Agaricomycetes</taxon>
        <taxon>Agaricomycetidae</taxon>
        <taxon>Agaricales</taxon>
        <taxon>Agaricineae</taxon>
        <taxon>Psathyrellaceae</taxon>
        <taxon>Coprinopsis</taxon>
    </lineage>
</organism>
<keyword evidence="2" id="KW-0472">Membrane</keyword>
<dbReference type="KEGG" id="cci:CC1G_00745"/>
<gene>
    <name evidence="3" type="ORF">CC1G_00745</name>
</gene>
<dbReference type="RefSeq" id="XP_001831198.1">
    <property type="nucleotide sequence ID" value="XM_001831146.2"/>
</dbReference>
<comment type="caution">
    <text evidence="3">The sequence shown here is derived from an EMBL/GenBank/DDBJ whole genome shotgun (WGS) entry which is preliminary data.</text>
</comment>
<dbReference type="eggNOG" id="ENOG502S423">
    <property type="taxonomic scope" value="Eukaryota"/>
</dbReference>
<sequence length="526" mass="55331">MTELTRWVVMDNTDSRISYTGSWSRASGNTNQHNSHGNFGQVYQNTLHTTTTSSSLSFTFTGDSATILGTNDLSFNGNTPDPDWECALDGRVSADYKRDPFRHRENNWVFCRFRGLDAGQHTITLNVRTRGRAFWFDRIEYRPTGVVENEMVATTRDDADITYNGRWRPLAEVAYFTHETGGSITFPFVGDGISMWAMAPTELPRDASQGVYSIDGGDNVTFTIPGVGGVSEYNRRIFETPRLSHGRHVITVIYNGRSNVTPMVLDKFLISGGTNRRAPQEVSQDTPSSGGSSGGGSSGGSSSDGGSSSSGGSGGGGSEGSSGSESEVGGGGSGSNVSPSTGNGGSSRNDGPSSSGSSDNTEGQADSTSVARFTKPSDSATKDSSGNTLDEGADATGAVKTTNTGAIVGGVLGALAIILIATALIVFLRQRRAKKKRVSAFVDTFNPVNMTGANHYHNAHAPAMSYANTGTGAVSMYAGSQVSQSNFYASSHGHGRSTSVSNSDVTGTYPQHNPFDDSPPMYSAGR</sequence>
<proteinExistence type="predicted"/>
<protein>
    <submittedName>
        <fullName evidence="3">Uncharacterized protein</fullName>
    </submittedName>
</protein>
<dbReference type="OMA" id="IMLHEDS"/>
<evidence type="ECO:0000313" key="4">
    <source>
        <dbReference type="Proteomes" id="UP000001861"/>
    </source>
</evidence>
<dbReference type="GeneID" id="6007660"/>
<dbReference type="CDD" id="cd12087">
    <property type="entry name" value="TM_EGFR-like"/>
    <property type="match status" value="1"/>
</dbReference>
<feature type="compositionally biased region" description="Polar residues" evidence="1">
    <location>
        <begin position="361"/>
        <end position="388"/>
    </location>
</feature>
<evidence type="ECO:0000313" key="3">
    <source>
        <dbReference type="EMBL" id="EAU90361.1"/>
    </source>
</evidence>
<feature type="compositionally biased region" description="Polar residues" evidence="1">
    <location>
        <begin position="496"/>
        <end position="511"/>
    </location>
</feature>
<feature type="compositionally biased region" description="Low complexity" evidence="1">
    <location>
        <begin position="335"/>
        <end position="360"/>
    </location>
</feature>
<evidence type="ECO:0000256" key="2">
    <source>
        <dbReference type="SAM" id="Phobius"/>
    </source>
</evidence>
<reference evidence="3 4" key="1">
    <citation type="journal article" date="2010" name="Proc. Natl. Acad. Sci. U.S.A.">
        <title>Insights into evolution of multicellular fungi from the assembled chromosomes of the mushroom Coprinopsis cinerea (Coprinus cinereus).</title>
        <authorList>
            <person name="Stajich J.E."/>
            <person name="Wilke S.K."/>
            <person name="Ahren D."/>
            <person name="Au C.H."/>
            <person name="Birren B.W."/>
            <person name="Borodovsky M."/>
            <person name="Burns C."/>
            <person name="Canback B."/>
            <person name="Casselton L.A."/>
            <person name="Cheng C.K."/>
            <person name="Deng J."/>
            <person name="Dietrich F.S."/>
            <person name="Fargo D.C."/>
            <person name="Farman M.L."/>
            <person name="Gathman A.C."/>
            <person name="Goldberg J."/>
            <person name="Guigo R."/>
            <person name="Hoegger P.J."/>
            <person name="Hooker J.B."/>
            <person name="Huggins A."/>
            <person name="James T.Y."/>
            <person name="Kamada T."/>
            <person name="Kilaru S."/>
            <person name="Kodira C."/>
            <person name="Kues U."/>
            <person name="Kupfer D."/>
            <person name="Kwan H.S."/>
            <person name="Lomsadze A."/>
            <person name="Li W."/>
            <person name="Lilly W.W."/>
            <person name="Ma L.J."/>
            <person name="Mackey A.J."/>
            <person name="Manning G."/>
            <person name="Martin F."/>
            <person name="Muraguchi H."/>
            <person name="Natvig D.O."/>
            <person name="Palmerini H."/>
            <person name="Ramesh M.A."/>
            <person name="Rehmeyer C.J."/>
            <person name="Roe B.A."/>
            <person name="Shenoy N."/>
            <person name="Stanke M."/>
            <person name="Ter-Hovhannisyan V."/>
            <person name="Tunlid A."/>
            <person name="Velagapudi R."/>
            <person name="Vision T.J."/>
            <person name="Zeng Q."/>
            <person name="Zolan M.E."/>
            <person name="Pukkila P.J."/>
        </authorList>
    </citation>
    <scope>NUCLEOTIDE SEQUENCE [LARGE SCALE GENOMIC DNA]</scope>
    <source>
        <strain evidence="4">Okayama-7 / 130 / ATCC MYA-4618 / FGSC 9003</strain>
    </source>
</reference>
<feature type="compositionally biased region" description="Gly residues" evidence="1">
    <location>
        <begin position="291"/>
        <end position="320"/>
    </location>
</feature>
<feature type="transmembrane region" description="Helical" evidence="2">
    <location>
        <begin position="406"/>
        <end position="428"/>
    </location>
</feature>
<dbReference type="InParanoid" id="A8N9D1"/>
<keyword evidence="2" id="KW-1133">Transmembrane helix</keyword>
<dbReference type="EMBL" id="AACS02000007">
    <property type="protein sequence ID" value="EAU90361.1"/>
    <property type="molecule type" value="Genomic_DNA"/>
</dbReference>
<keyword evidence="4" id="KW-1185">Reference proteome</keyword>
<accession>A8N9D1</accession>
<dbReference type="OrthoDB" id="3013353at2759"/>
<keyword evidence="2" id="KW-0812">Transmembrane</keyword>
<name>A8N9D1_COPC7</name>
<dbReference type="AlphaFoldDB" id="A8N9D1"/>
<dbReference type="Proteomes" id="UP000001861">
    <property type="component" value="Unassembled WGS sequence"/>
</dbReference>
<dbReference type="Gene3D" id="2.60.120.260">
    <property type="entry name" value="Galactose-binding domain-like"/>
    <property type="match status" value="2"/>
</dbReference>
<feature type="region of interest" description="Disordered" evidence="1">
    <location>
        <begin position="488"/>
        <end position="526"/>
    </location>
</feature>
<evidence type="ECO:0000256" key="1">
    <source>
        <dbReference type="SAM" id="MobiDB-lite"/>
    </source>
</evidence>